<reference evidence="1" key="1">
    <citation type="submission" date="2023-07" db="EMBL/GenBank/DDBJ databases">
        <authorList>
            <consortium name="CYATHOMIX"/>
        </authorList>
    </citation>
    <scope>NUCLEOTIDE SEQUENCE</scope>
    <source>
        <strain evidence="1">N/A</strain>
    </source>
</reference>
<sequence length="72" mass="7899">MSYFDDINIAIEDHVRARGHQTTQVKAGRLVDGDLDGRAARRAASVQTSVVPIDFGSCQLSSINKRYQSFAS</sequence>
<protein>
    <submittedName>
        <fullName evidence="1">Uncharacterized protein</fullName>
    </submittedName>
</protein>
<evidence type="ECO:0000313" key="1">
    <source>
        <dbReference type="EMBL" id="CAJ0609348.1"/>
    </source>
</evidence>
<keyword evidence="2" id="KW-1185">Reference proteome</keyword>
<comment type="caution">
    <text evidence="1">The sequence shown here is derived from an EMBL/GenBank/DDBJ whole genome shotgun (WGS) entry which is preliminary data.</text>
</comment>
<accession>A0AA36MH18</accession>
<evidence type="ECO:0000313" key="2">
    <source>
        <dbReference type="Proteomes" id="UP001176961"/>
    </source>
</evidence>
<gene>
    <name evidence="1" type="ORF">CYNAS_LOCUS21331</name>
</gene>
<organism evidence="1 2">
    <name type="scientific">Cylicocyclus nassatus</name>
    <name type="common">Nematode worm</name>
    <dbReference type="NCBI Taxonomy" id="53992"/>
    <lineage>
        <taxon>Eukaryota</taxon>
        <taxon>Metazoa</taxon>
        <taxon>Ecdysozoa</taxon>
        <taxon>Nematoda</taxon>
        <taxon>Chromadorea</taxon>
        <taxon>Rhabditida</taxon>
        <taxon>Rhabditina</taxon>
        <taxon>Rhabditomorpha</taxon>
        <taxon>Strongyloidea</taxon>
        <taxon>Strongylidae</taxon>
        <taxon>Cylicocyclus</taxon>
    </lineage>
</organism>
<dbReference type="Proteomes" id="UP001176961">
    <property type="component" value="Unassembled WGS sequence"/>
</dbReference>
<proteinExistence type="predicted"/>
<dbReference type="AlphaFoldDB" id="A0AA36MH18"/>
<name>A0AA36MH18_CYLNA</name>
<dbReference type="EMBL" id="CATQJL010000326">
    <property type="protein sequence ID" value="CAJ0609348.1"/>
    <property type="molecule type" value="Genomic_DNA"/>
</dbReference>